<dbReference type="PANTHER" id="PTHR21666:SF289">
    <property type="entry name" value="L-ALA--D-GLU ENDOPEPTIDASE"/>
    <property type="match status" value="1"/>
</dbReference>
<dbReference type="EMBL" id="JAESVA010000003">
    <property type="protein sequence ID" value="MCB8880618.1"/>
    <property type="molecule type" value="Genomic_DNA"/>
</dbReference>
<evidence type="ECO:0000313" key="5">
    <source>
        <dbReference type="Proteomes" id="UP000721844"/>
    </source>
</evidence>
<gene>
    <name evidence="4" type="ORF">ACELLULO517_10265</name>
</gene>
<proteinExistence type="predicted"/>
<sequence length="177" mass="18579">MSNRILSAWLIISAMGLASLPVQAASPGPIDLVLPVEPGCVTSPFGPRILRQAPVAGRYHWGVDLRAAAGARVLAVAPGHIIRIDREGMGGLEVLVQHPGFQSLYAHLGMVSPAIANGAKTLKAGQWIGRIGRTGLTLGTHLYFEIHIDGKRVDPAPYLGVQPCGAGKSAEVRPSSQ</sequence>
<accession>A0A963Z0L6</accession>
<reference evidence="4 5" key="1">
    <citation type="journal article" date="2021" name="Microorganisms">
        <title>Acidisoma silvae sp. nov. and Acidisomacellulosilytica sp. nov., Two Acidophilic Bacteria Isolated from Decaying Wood, Hydrolyzing Cellulose and Producing Poly-3-hydroxybutyrate.</title>
        <authorList>
            <person name="Mieszkin S."/>
            <person name="Pouder E."/>
            <person name="Uroz S."/>
            <person name="Simon-Colin C."/>
            <person name="Alain K."/>
        </authorList>
    </citation>
    <scope>NUCLEOTIDE SEQUENCE [LARGE SCALE GENOMIC DNA]</scope>
    <source>
        <strain evidence="4 5">HW T5.17</strain>
    </source>
</reference>
<protein>
    <submittedName>
        <fullName evidence="4">M23 family metallopeptidase</fullName>
    </submittedName>
</protein>
<organism evidence="4 5">
    <name type="scientific">Acidisoma cellulosilyticum</name>
    <dbReference type="NCBI Taxonomy" id="2802395"/>
    <lineage>
        <taxon>Bacteria</taxon>
        <taxon>Pseudomonadati</taxon>
        <taxon>Pseudomonadota</taxon>
        <taxon>Alphaproteobacteria</taxon>
        <taxon>Acetobacterales</taxon>
        <taxon>Acidocellaceae</taxon>
        <taxon>Acidisoma</taxon>
    </lineage>
</organism>
<dbReference type="RefSeq" id="WP_227307280.1">
    <property type="nucleotide sequence ID" value="NZ_JAESVA010000003.1"/>
</dbReference>
<evidence type="ECO:0000256" key="1">
    <source>
        <dbReference type="ARBA" id="ARBA00022729"/>
    </source>
</evidence>
<dbReference type="SUPFAM" id="SSF51261">
    <property type="entry name" value="Duplicated hybrid motif"/>
    <property type="match status" value="1"/>
</dbReference>
<keyword evidence="1 2" id="KW-0732">Signal</keyword>
<dbReference type="Pfam" id="PF01551">
    <property type="entry name" value="Peptidase_M23"/>
    <property type="match status" value="1"/>
</dbReference>
<keyword evidence="5" id="KW-1185">Reference proteome</keyword>
<dbReference type="GO" id="GO:0004222">
    <property type="term" value="F:metalloendopeptidase activity"/>
    <property type="evidence" value="ECO:0007669"/>
    <property type="project" value="TreeGrafter"/>
</dbReference>
<feature type="domain" description="M23ase beta-sheet core" evidence="3">
    <location>
        <begin position="59"/>
        <end position="155"/>
    </location>
</feature>
<feature type="chain" id="PRO_5038065330" evidence="2">
    <location>
        <begin position="25"/>
        <end position="177"/>
    </location>
</feature>
<dbReference type="InterPro" id="IPR050570">
    <property type="entry name" value="Cell_wall_metabolism_enzyme"/>
</dbReference>
<name>A0A963Z0L6_9PROT</name>
<dbReference type="Proteomes" id="UP000721844">
    <property type="component" value="Unassembled WGS sequence"/>
</dbReference>
<dbReference type="InterPro" id="IPR011055">
    <property type="entry name" value="Dup_hybrid_motif"/>
</dbReference>
<comment type="caution">
    <text evidence="4">The sequence shown here is derived from an EMBL/GenBank/DDBJ whole genome shotgun (WGS) entry which is preliminary data.</text>
</comment>
<dbReference type="Gene3D" id="2.70.70.10">
    <property type="entry name" value="Glucose Permease (Domain IIA)"/>
    <property type="match status" value="1"/>
</dbReference>
<evidence type="ECO:0000256" key="2">
    <source>
        <dbReference type="SAM" id="SignalP"/>
    </source>
</evidence>
<dbReference type="CDD" id="cd12797">
    <property type="entry name" value="M23_peptidase"/>
    <property type="match status" value="1"/>
</dbReference>
<dbReference type="AlphaFoldDB" id="A0A963Z0L6"/>
<dbReference type="InterPro" id="IPR016047">
    <property type="entry name" value="M23ase_b-sheet_dom"/>
</dbReference>
<dbReference type="PANTHER" id="PTHR21666">
    <property type="entry name" value="PEPTIDASE-RELATED"/>
    <property type="match status" value="1"/>
</dbReference>
<feature type="signal peptide" evidence="2">
    <location>
        <begin position="1"/>
        <end position="24"/>
    </location>
</feature>
<evidence type="ECO:0000313" key="4">
    <source>
        <dbReference type="EMBL" id="MCB8880618.1"/>
    </source>
</evidence>
<evidence type="ECO:0000259" key="3">
    <source>
        <dbReference type="Pfam" id="PF01551"/>
    </source>
</evidence>